<gene>
    <name evidence="2" type="ORF">A2633_02790</name>
</gene>
<organism evidence="2 3">
    <name type="scientific">Candidatus Sungbacteria bacterium RIFCSPHIGHO2_01_FULL_47_32</name>
    <dbReference type="NCBI Taxonomy" id="1802264"/>
    <lineage>
        <taxon>Bacteria</taxon>
        <taxon>Candidatus Sungiibacteriota</taxon>
    </lineage>
</organism>
<feature type="region of interest" description="Disordered" evidence="1">
    <location>
        <begin position="118"/>
        <end position="348"/>
    </location>
</feature>
<feature type="compositionally biased region" description="Pro residues" evidence="1">
    <location>
        <begin position="255"/>
        <end position="271"/>
    </location>
</feature>
<feature type="compositionally biased region" description="Pro residues" evidence="1">
    <location>
        <begin position="198"/>
        <end position="213"/>
    </location>
</feature>
<comment type="caution">
    <text evidence="2">The sequence shown here is derived from an EMBL/GenBank/DDBJ whole genome shotgun (WGS) entry which is preliminary data.</text>
</comment>
<reference evidence="2 3" key="1">
    <citation type="journal article" date="2016" name="Nat. Commun.">
        <title>Thousands of microbial genomes shed light on interconnected biogeochemical processes in an aquifer system.</title>
        <authorList>
            <person name="Anantharaman K."/>
            <person name="Brown C.T."/>
            <person name="Hug L.A."/>
            <person name="Sharon I."/>
            <person name="Castelle C.J."/>
            <person name="Probst A.J."/>
            <person name="Thomas B.C."/>
            <person name="Singh A."/>
            <person name="Wilkins M.J."/>
            <person name="Karaoz U."/>
            <person name="Brodie E.L."/>
            <person name="Williams K.H."/>
            <person name="Hubbard S.S."/>
            <person name="Banfield J.F."/>
        </authorList>
    </citation>
    <scope>NUCLEOTIDE SEQUENCE [LARGE SCALE GENOMIC DNA]</scope>
</reference>
<dbReference type="EMBL" id="MHQC01000051">
    <property type="protein sequence ID" value="OGZ93770.1"/>
    <property type="molecule type" value="Genomic_DNA"/>
</dbReference>
<protein>
    <submittedName>
        <fullName evidence="2">Uncharacterized protein</fullName>
    </submittedName>
</protein>
<sequence>MNENQGKPQSDITKRYDELPDDVKQAMMSVASAEIIFEIGKKHGLNIEHIGKLAEEVGYVMLGMIPSKEFVSDLVWILGVREMKAVEIAKDVNTKIFLQIREALKKIHGSRFSEEITIAKPKLQGEPPLRPQPPSPKPPLTPQTPSVIPVTPPPSVQPSVLRQSTQPPPPPKVINIPEMNKPASPANPFFTGMTPTPEITPTPPVPPLQPPRPIQSGEPKVDRVAPTPPPIRPRLAVPFTPGTGLENFLQAPSAAIPPKPPVPPPPIPPLDKPLTEIKIPETPKPAPQALPAEIPPELSSKERPKVPEEEKPNLLDSLPKEKPMEARIIEKTPIVPKSSSDPYKETIE</sequence>
<name>A0A1G2K5L7_9BACT</name>
<evidence type="ECO:0000313" key="3">
    <source>
        <dbReference type="Proteomes" id="UP000177152"/>
    </source>
</evidence>
<dbReference type="Proteomes" id="UP000177152">
    <property type="component" value="Unassembled WGS sequence"/>
</dbReference>
<feature type="compositionally biased region" description="Basic and acidic residues" evidence="1">
    <location>
        <begin position="299"/>
        <end position="330"/>
    </location>
</feature>
<evidence type="ECO:0000313" key="2">
    <source>
        <dbReference type="EMBL" id="OGZ93770.1"/>
    </source>
</evidence>
<dbReference type="AlphaFoldDB" id="A0A1G2K5L7"/>
<accession>A0A1G2K5L7</accession>
<evidence type="ECO:0000256" key="1">
    <source>
        <dbReference type="SAM" id="MobiDB-lite"/>
    </source>
</evidence>
<proteinExistence type="predicted"/>
<feature type="compositionally biased region" description="Pro residues" evidence="1">
    <location>
        <begin position="128"/>
        <end position="142"/>
    </location>
</feature>